<evidence type="ECO:0000313" key="3">
    <source>
        <dbReference type="Proteomes" id="UP000277300"/>
    </source>
</evidence>
<evidence type="ECO:0000313" key="1">
    <source>
        <dbReference type="EMBL" id="RLN53062.1"/>
    </source>
</evidence>
<reference evidence="3 4" key="1">
    <citation type="submission" date="2018-07" db="EMBL/GenBank/DDBJ databases">
        <title>Genome sequencing of oomycete isolates from Chile give support for New Zealand origin for Phytophthora kernoviae and make available the first Nothophytophthora sp. genome.</title>
        <authorList>
            <person name="Studholme D.J."/>
            <person name="Sanfuentes E."/>
            <person name="Panda P."/>
            <person name="Hill R."/>
            <person name="Sambles C."/>
            <person name="Grant M."/>
            <person name="Williams N.M."/>
            <person name="Mcdougal R.L."/>
        </authorList>
    </citation>
    <scope>NUCLEOTIDE SEQUENCE [LARGE SCALE GENOMIC DNA]</scope>
    <source>
        <strain evidence="2">Chile6</strain>
        <strain evidence="1">Chile7</strain>
    </source>
</reference>
<evidence type="ECO:0008006" key="5">
    <source>
        <dbReference type="Google" id="ProtNLM"/>
    </source>
</evidence>
<dbReference type="Proteomes" id="UP000284657">
    <property type="component" value="Unassembled WGS sequence"/>
</dbReference>
<dbReference type="EMBL" id="MBAD02001610">
    <property type="protein sequence ID" value="RLN53062.1"/>
    <property type="molecule type" value="Genomic_DNA"/>
</dbReference>
<proteinExistence type="predicted"/>
<evidence type="ECO:0000313" key="2">
    <source>
        <dbReference type="EMBL" id="RLN54464.1"/>
    </source>
</evidence>
<dbReference type="AlphaFoldDB" id="A0A3F2RE34"/>
<dbReference type="OrthoDB" id="69805at2759"/>
<protein>
    <recommendedName>
        <fullName evidence="5">Tim44-like domain-containing protein</fullName>
    </recommendedName>
</protein>
<name>A0A3F2RE34_9STRA</name>
<evidence type="ECO:0000313" key="4">
    <source>
        <dbReference type="Proteomes" id="UP000284657"/>
    </source>
</evidence>
<gene>
    <name evidence="1" type="ORF">BBJ29_008650</name>
    <name evidence="2" type="ORF">BBP00_00008923</name>
</gene>
<sequence length="231" mass="26365">MDNDDRMAKYEKELQLFPAGLNPASLWWTMVQLHMPAETEVELEEFLEGAKRAAQVQLKAVNSKEFAEFAAGWTTESSIAEELKDYCTPRFFDNIKHAAAGTLKDRNMTMELQEIKIEGAVVANVQYAQLTQTEYEAQMAGLTKLPWFWSQDATIEYMQVHMMTRSSETTKMTLIGQEECLALQDNTRTWTFGSKVGSLDELAWRIVDTSGENNAVKQLSRKVYADEYMSE</sequence>
<comment type="caution">
    <text evidence="2">The sequence shown here is derived from an EMBL/GenBank/DDBJ whole genome shotgun (WGS) entry which is preliminary data.</text>
</comment>
<organism evidence="2 3">
    <name type="scientific">Phytophthora kernoviae</name>
    <dbReference type="NCBI Taxonomy" id="325452"/>
    <lineage>
        <taxon>Eukaryota</taxon>
        <taxon>Sar</taxon>
        <taxon>Stramenopiles</taxon>
        <taxon>Oomycota</taxon>
        <taxon>Peronosporomycetes</taxon>
        <taxon>Peronosporales</taxon>
        <taxon>Peronosporaceae</taxon>
        <taxon>Phytophthora</taxon>
    </lineage>
</organism>
<dbReference type="EMBL" id="MBDO02000511">
    <property type="protein sequence ID" value="RLN54464.1"/>
    <property type="molecule type" value="Genomic_DNA"/>
</dbReference>
<accession>A0A3F2RE34</accession>
<dbReference type="Proteomes" id="UP000277300">
    <property type="component" value="Unassembled WGS sequence"/>
</dbReference>